<evidence type="ECO:0000256" key="2">
    <source>
        <dbReference type="SAM" id="SignalP"/>
    </source>
</evidence>
<dbReference type="EMBL" id="VXLC01000023">
    <property type="protein sequence ID" value="KAA8884082.1"/>
    <property type="molecule type" value="Genomic_DNA"/>
</dbReference>
<name>A0A5N0E3T4_9NOCA</name>
<dbReference type="InterPro" id="IPR037126">
    <property type="entry name" value="PdaC/RsiV-like_sf"/>
</dbReference>
<protein>
    <recommendedName>
        <fullName evidence="5">DUF3298 domain-containing protein</fullName>
    </recommendedName>
</protein>
<feature type="region of interest" description="Disordered" evidence="1">
    <location>
        <begin position="28"/>
        <end position="72"/>
    </location>
</feature>
<dbReference type="AlphaFoldDB" id="A0A5N0E3T4"/>
<evidence type="ECO:0000256" key="1">
    <source>
        <dbReference type="SAM" id="MobiDB-lite"/>
    </source>
</evidence>
<sequence>MTKQTMTVTRAVVGLSLAVALSGCGAGGSNGGGPSSAVQQRPSASAATTGGASTAPATSAEPADSTTVQSAGSTYTVRKVEVPNGVGTSDVAASLELSGGDPRVAEVFNRGVRTYIQEQLDAVNHSDDPRPHSVHSTGKLFSTDSTISEVISGLISYQGEAHPFKILATITTNAHTAAPILIGDLFTDRQSGITELAAATTEATKQVHPQLADSPTITTALQPTEKNFANWIPTPTGIQIYIDTGLYVYGYPCVEVPWSRLRPALGPTMRPVAEKAPDAPPKACTGL</sequence>
<feature type="compositionally biased region" description="Low complexity" evidence="1">
    <location>
        <begin position="42"/>
        <end position="67"/>
    </location>
</feature>
<keyword evidence="4" id="KW-1185">Reference proteome</keyword>
<dbReference type="PROSITE" id="PS51257">
    <property type="entry name" value="PROKAR_LIPOPROTEIN"/>
    <property type="match status" value="1"/>
</dbReference>
<evidence type="ECO:0000313" key="3">
    <source>
        <dbReference type="EMBL" id="KAA8884082.1"/>
    </source>
</evidence>
<dbReference type="Proteomes" id="UP000323876">
    <property type="component" value="Unassembled WGS sequence"/>
</dbReference>
<dbReference type="RefSeq" id="WP_150406608.1">
    <property type="nucleotide sequence ID" value="NZ_VXLC01000023.1"/>
</dbReference>
<evidence type="ECO:0008006" key="5">
    <source>
        <dbReference type="Google" id="ProtNLM"/>
    </source>
</evidence>
<keyword evidence="2" id="KW-0732">Signal</keyword>
<dbReference type="OrthoDB" id="4371734at2"/>
<evidence type="ECO:0000313" key="4">
    <source>
        <dbReference type="Proteomes" id="UP000323876"/>
    </source>
</evidence>
<dbReference type="Gene3D" id="3.90.640.20">
    <property type="entry name" value="Heat-shock cognate protein, ATPase"/>
    <property type="match status" value="1"/>
</dbReference>
<comment type="caution">
    <text evidence="3">The sequence shown here is derived from an EMBL/GenBank/DDBJ whole genome shotgun (WGS) entry which is preliminary data.</text>
</comment>
<reference evidence="3 4" key="1">
    <citation type="submission" date="2019-09" db="EMBL/GenBank/DDBJ databases">
        <authorList>
            <person name="Wang X."/>
        </authorList>
    </citation>
    <scope>NUCLEOTIDE SEQUENCE [LARGE SCALE GENOMIC DNA]</scope>
    <source>
        <strain evidence="3 4">CICC 11023</strain>
    </source>
</reference>
<feature type="signal peptide" evidence="2">
    <location>
        <begin position="1"/>
        <end position="26"/>
    </location>
</feature>
<feature type="chain" id="PRO_5038471992" description="DUF3298 domain-containing protein" evidence="2">
    <location>
        <begin position="27"/>
        <end position="287"/>
    </location>
</feature>
<organism evidence="3 4">
    <name type="scientific">Nocardia colli</name>
    <dbReference type="NCBI Taxonomy" id="2545717"/>
    <lineage>
        <taxon>Bacteria</taxon>
        <taxon>Bacillati</taxon>
        <taxon>Actinomycetota</taxon>
        <taxon>Actinomycetes</taxon>
        <taxon>Mycobacteriales</taxon>
        <taxon>Nocardiaceae</taxon>
        <taxon>Nocardia</taxon>
    </lineage>
</organism>
<gene>
    <name evidence="3" type="ORF">F3087_36130</name>
</gene>
<proteinExistence type="predicted"/>
<accession>A0A5N0E3T4</accession>